<organism evidence="1 2">
    <name type="scientific">Abeliophyllum distichum</name>
    <dbReference type="NCBI Taxonomy" id="126358"/>
    <lineage>
        <taxon>Eukaryota</taxon>
        <taxon>Viridiplantae</taxon>
        <taxon>Streptophyta</taxon>
        <taxon>Embryophyta</taxon>
        <taxon>Tracheophyta</taxon>
        <taxon>Spermatophyta</taxon>
        <taxon>Magnoliopsida</taxon>
        <taxon>eudicotyledons</taxon>
        <taxon>Gunneridae</taxon>
        <taxon>Pentapetalae</taxon>
        <taxon>asterids</taxon>
        <taxon>lamiids</taxon>
        <taxon>Lamiales</taxon>
        <taxon>Oleaceae</taxon>
        <taxon>Forsythieae</taxon>
        <taxon>Abeliophyllum</taxon>
    </lineage>
</organism>
<evidence type="ECO:0000313" key="1">
    <source>
        <dbReference type="EMBL" id="KAL2532047.1"/>
    </source>
</evidence>
<protein>
    <submittedName>
        <fullName evidence="1">ARF guanine-nucleotide exchange factor GNOM</fullName>
    </submittedName>
</protein>
<dbReference type="EMBL" id="JBFOLK010000002">
    <property type="protein sequence ID" value="KAL2532047.1"/>
    <property type="molecule type" value="Genomic_DNA"/>
</dbReference>
<sequence length="145" mass="16448">MLLWQNVYKHTANVVQSSVMPCSLVEKTVFGLLRICQQLLPYKENLTNELLKSLQLVLKLDARVADAYCEQITQEVMHLVKANAMQIRSHMGWRTIISLLSITARHPEASEVGFETLSFIMSDGSYLLPTNYVLCLNAARQFAEC</sequence>
<name>A0ABD1V3Z5_9LAMI</name>
<dbReference type="AlphaFoldDB" id="A0ABD1V3Z5"/>
<comment type="caution">
    <text evidence="1">The sequence shown here is derived from an EMBL/GenBank/DDBJ whole genome shotgun (WGS) entry which is preliminary data.</text>
</comment>
<gene>
    <name evidence="1" type="ORF">Adt_05398</name>
</gene>
<reference evidence="2" key="1">
    <citation type="submission" date="2024-07" db="EMBL/GenBank/DDBJ databases">
        <title>Two chromosome-level genome assemblies of Korean endemic species Abeliophyllum distichum and Forsythia ovata (Oleaceae).</title>
        <authorList>
            <person name="Jang H."/>
        </authorList>
    </citation>
    <scope>NUCLEOTIDE SEQUENCE [LARGE SCALE GENOMIC DNA]</scope>
</reference>
<proteinExistence type="predicted"/>
<accession>A0ABD1V3Z5</accession>
<dbReference type="Proteomes" id="UP001604336">
    <property type="component" value="Unassembled WGS sequence"/>
</dbReference>
<keyword evidence="2" id="KW-1185">Reference proteome</keyword>
<evidence type="ECO:0000313" key="2">
    <source>
        <dbReference type="Proteomes" id="UP001604336"/>
    </source>
</evidence>